<dbReference type="AlphaFoldDB" id="A0A3L8DR50"/>
<dbReference type="GO" id="GO:0003676">
    <property type="term" value="F:nucleic acid binding"/>
    <property type="evidence" value="ECO:0007669"/>
    <property type="project" value="InterPro"/>
</dbReference>
<feature type="compositionally biased region" description="Polar residues" evidence="2">
    <location>
        <begin position="230"/>
        <end position="254"/>
    </location>
</feature>
<dbReference type="EMBL" id="QOIP01000005">
    <property type="protein sequence ID" value="RLU22914.1"/>
    <property type="molecule type" value="Genomic_DNA"/>
</dbReference>
<dbReference type="SMART" id="SM00343">
    <property type="entry name" value="ZnF_C2HC"/>
    <property type="match status" value="2"/>
</dbReference>
<dbReference type="OrthoDB" id="7554581at2759"/>
<sequence>EKNCYGKRRGLFWKQTFFQRKAIHVINKLDERYVSQQIEELRQQPSCDLRALVFENVKKIEGTVQVSSNIKGTCQKRLRDAALNVKVVMSVLTERDNDNGEGENAALQREVCSLRAEVEKLKKVIEELQNKPTIAQRNDETDAEIQQTKASAQPVERRSRQQRRTQGRRYPSLSFSPDRNTETEDASVQEYRTKDPIQALEDRLLTCISTMIEQKFSEMTMDVQSKPAAKTQNATVIQKSQRSTSHGSQSAISTNRKDDNVDYRRSSIIAQPVETWVQVVKKNKKKKAGASSQLDHKQQKVVTVAKITNTKDKVTKPKLNPPKTAAISITALDGKYAESLFKAQQEAKPEEFGIVNMRAKRSVTGGYIFEVPGPDGNEKANAFANRLQEVFKDSNVKVARPSRKIDIRVCRLVDSTTPTDVANAIALKFSCQTSEINTGVIRRAPNGLGDLWVRIPVEMGETLIKENRLQVGWTTATIMRLEPRKLHCFRCLQPGHVKIKCPNEDHSNLCFRCGEPGHIARYCEARATCYPCKVRGLPTSHRMGGHACPPITKQERRQAGDQRGLGAANGRQVPEDQPVPSSSASKEGDPVKKVTVREEETLTLCEDESSMDVDTEVVQPPKEQCLSKRLRKEAARGEGTPVPLPSKQWAGGGGASPGRRVNRWWPGSCWGIGPPVTEPTERLVEGTGTPSPPLRQR</sequence>
<feature type="region of interest" description="Disordered" evidence="2">
    <location>
        <begin position="224"/>
        <end position="259"/>
    </location>
</feature>
<organism evidence="4">
    <name type="scientific">Ooceraea biroi</name>
    <name type="common">Clonal raider ant</name>
    <name type="synonym">Cerapachys biroi</name>
    <dbReference type="NCBI Taxonomy" id="2015173"/>
    <lineage>
        <taxon>Eukaryota</taxon>
        <taxon>Metazoa</taxon>
        <taxon>Ecdysozoa</taxon>
        <taxon>Arthropoda</taxon>
        <taxon>Hexapoda</taxon>
        <taxon>Insecta</taxon>
        <taxon>Pterygota</taxon>
        <taxon>Neoptera</taxon>
        <taxon>Endopterygota</taxon>
        <taxon>Hymenoptera</taxon>
        <taxon>Apocrita</taxon>
        <taxon>Aculeata</taxon>
        <taxon>Formicoidea</taxon>
        <taxon>Formicidae</taxon>
        <taxon>Dorylinae</taxon>
        <taxon>Ooceraea</taxon>
    </lineage>
</organism>
<proteinExistence type="predicted"/>
<comment type="caution">
    <text evidence="4">The sequence shown here is derived from an EMBL/GenBank/DDBJ whole genome shotgun (WGS) entry which is preliminary data.</text>
</comment>
<evidence type="ECO:0000256" key="2">
    <source>
        <dbReference type="SAM" id="MobiDB-lite"/>
    </source>
</evidence>
<dbReference type="Pfam" id="PF00098">
    <property type="entry name" value="zf-CCHC"/>
    <property type="match status" value="1"/>
</dbReference>
<gene>
    <name evidence="4" type="ORF">DMN91_005192</name>
</gene>
<feature type="non-terminal residue" evidence="4">
    <location>
        <position position="1"/>
    </location>
</feature>
<evidence type="ECO:0000259" key="3">
    <source>
        <dbReference type="PROSITE" id="PS50158"/>
    </source>
</evidence>
<dbReference type="SUPFAM" id="SSF57756">
    <property type="entry name" value="Retrovirus zinc finger-like domains"/>
    <property type="match status" value="1"/>
</dbReference>
<name>A0A3L8DR50_OOCBI</name>
<feature type="region of interest" description="Disordered" evidence="2">
    <location>
        <begin position="632"/>
        <end position="697"/>
    </location>
</feature>
<feature type="domain" description="CCHC-type" evidence="3">
    <location>
        <begin position="510"/>
        <end position="523"/>
    </location>
</feature>
<dbReference type="Gene3D" id="4.10.60.10">
    <property type="entry name" value="Zinc finger, CCHC-type"/>
    <property type="match status" value="1"/>
</dbReference>
<feature type="compositionally biased region" description="Basic and acidic residues" evidence="2">
    <location>
        <begin position="586"/>
        <end position="595"/>
    </location>
</feature>
<feature type="region of interest" description="Disordered" evidence="2">
    <location>
        <begin position="134"/>
        <end position="194"/>
    </location>
</feature>
<keyword evidence="1" id="KW-0862">Zinc</keyword>
<feature type="domain" description="CCHC-type" evidence="3">
    <location>
        <begin position="488"/>
        <end position="503"/>
    </location>
</feature>
<dbReference type="PROSITE" id="PS50158">
    <property type="entry name" value="ZF_CCHC"/>
    <property type="match status" value="2"/>
</dbReference>
<dbReference type="GO" id="GO:0008270">
    <property type="term" value="F:zinc ion binding"/>
    <property type="evidence" value="ECO:0007669"/>
    <property type="project" value="UniProtKB-KW"/>
</dbReference>
<keyword evidence="1" id="KW-0479">Metal-binding</keyword>
<accession>A0A3L8DR50</accession>
<evidence type="ECO:0000313" key="4">
    <source>
        <dbReference type="EMBL" id="RLU22914.1"/>
    </source>
</evidence>
<dbReference type="Proteomes" id="UP000279307">
    <property type="component" value="Chromosome 5"/>
</dbReference>
<keyword evidence="1" id="KW-0863">Zinc-finger</keyword>
<feature type="region of interest" description="Disordered" evidence="2">
    <location>
        <begin position="540"/>
        <end position="595"/>
    </location>
</feature>
<protein>
    <recommendedName>
        <fullName evidence="3">CCHC-type domain-containing protein</fullName>
    </recommendedName>
</protein>
<dbReference type="InterPro" id="IPR001878">
    <property type="entry name" value="Znf_CCHC"/>
</dbReference>
<dbReference type="InterPro" id="IPR036875">
    <property type="entry name" value="Znf_CCHC_sf"/>
</dbReference>
<evidence type="ECO:0000256" key="1">
    <source>
        <dbReference type="PROSITE-ProRule" id="PRU00047"/>
    </source>
</evidence>
<reference evidence="4" key="2">
    <citation type="submission" date="2018-07" db="EMBL/GenBank/DDBJ databases">
        <authorList>
            <person name="Mckenzie S.K."/>
            <person name="Kronauer D.J.C."/>
        </authorList>
    </citation>
    <scope>NUCLEOTIDE SEQUENCE</scope>
    <source>
        <strain evidence="4">Clonal line C1</strain>
    </source>
</reference>
<reference evidence="4" key="1">
    <citation type="journal article" date="2018" name="Genome Res.">
        <title>The genomic architecture and molecular evolution of ant odorant receptors.</title>
        <authorList>
            <person name="McKenzie S.K."/>
            <person name="Kronauer D.J.C."/>
        </authorList>
    </citation>
    <scope>NUCLEOTIDE SEQUENCE [LARGE SCALE GENOMIC DNA]</scope>
    <source>
        <strain evidence="4">Clonal line C1</strain>
    </source>
</reference>